<keyword evidence="2" id="KW-1185">Reference proteome</keyword>
<protein>
    <submittedName>
        <fullName evidence="1">Uncharacterized protein</fullName>
    </submittedName>
</protein>
<dbReference type="Proteomes" id="UP000076858">
    <property type="component" value="Unassembled WGS sequence"/>
</dbReference>
<gene>
    <name evidence="1" type="ORF">APZ42_029586</name>
</gene>
<organism evidence="1 2">
    <name type="scientific">Daphnia magna</name>
    <dbReference type="NCBI Taxonomy" id="35525"/>
    <lineage>
        <taxon>Eukaryota</taxon>
        <taxon>Metazoa</taxon>
        <taxon>Ecdysozoa</taxon>
        <taxon>Arthropoda</taxon>
        <taxon>Crustacea</taxon>
        <taxon>Branchiopoda</taxon>
        <taxon>Diplostraca</taxon>
        <taxon>Cladocera</taxon>
        <taxon>Anomopoda</taxon>
        <taxon>Daphniidae</taxon>
        <taxon>Daphnia</taxon>
    </lineage>
</organism>
<sequence length="84" mass="10087">MLFSFRLVIKINQLTHSFPIPNDNTNRMADSTRECSPTYHMIYDYIRHKHCCYSPFFFIVFFLIVNRSSFVSLPENNMKCKKIK</sequence>
<reference evidence="1 2" key="1">
    <citation type="submission" date="2016-03" db="EMBL/GenBank/DDBJ databases">
        <title>EvidentialGene: Evidence-directed Construction of Genes on Genomes.</title>
        <authorList>
            <person name="Gilbert D.G."/>
            <person name="Choi J.-H."/>
            <person name="Mockaitis K."/>
            <person name="Colbourne J."/>
            <person name="Pfrender M."/>
        </authorList>
    </citation>
    <scope>NUCLEOTIDE SEQUENCE [LARGE SCALE GENOMIC DNA]</scope>
    <source>
        <strain evidence="1 2">Xinb3</strain>
        <tissue evidence="1">Complete organism</tissue>
    </source>
</reference>
<evidence type="ECO:0000313" key="2">
    <source>
        <dbReference type="Proteomes" id="UP000076858"/>
    </source>
</evidence>
<name>A0A0N8A2Y6_9CRUS</name>
<dbReference type="EMBL" id="LRGB01002580">
    <property type="protein sequence ID" value="KZS07037.1"/>
    <property type="molecule type" value="Genomic_DNA"/>
</dbReference>
<proteinExistence type="predicted"/>
<dbReference type="AlphaFoldDB" id="A0A0N8A2Y6"/>
<accession>A0A0N8A2Y6</accession>
<evidence type="ECO:0000313" key="1">
    <source>
        <dbReference type="EMBL" id="KZS07037.1"/>
    </source>
</evidence>
<comment type="caution">
    <text evidence="1">The sequence shown here is derived from an EMBL/GenBank/DDBJ whole genome shotgun (WGS) entry which is preliminary data.</text>
</comment>